<evidence type="ECO:0000256" key="1">
    <source>
        <dbReference type="SAM" id="Phobius"/>
    </source>
</evidence>
<accession>A0A7J3MXW4</accession>
<keyword evidence="1" id="KW-1133">Transmembrane helix</keyword>
<proteinExistence type="predicted"/>
<feature type="transmembrane region" description="Helical" evidence="1">
    <location>
        <begin position="216"/>
        <end position="240"/>
    </location>
</feature>
<dbReference type="PANTHER" id="PTHR37815">
    <property type="entry name" value="UPF0397 PROTEIN BC_2624-RELATED"/>
    <property type="match status" value="1"/>
</dbReference>
<name>A0A7J3MXW4_9CREN</name>
<feature type="transmembrane region" description="Helical" evidence="1">
    <location>
        <begin position="158"/>
        <end position="177"/>
    </location>
</feature>
<dbReference type="EMBL" id="DTDH01000089">
    <property type="protein sequence ID" value="HGT98384.1"/>
    <property type="molecule type" value="Genomic_DNA"/>
</dbReference>
<protein>
    <recommendedName>
        <fullName evidence="4">ECF transporter S component</fullName>
    </recommendedName>
</protein>
<sequence length="258" mass="27546">MRFQDIVRTVIYTAITFIATAILVVETPATGGYFNLGEASIYVIASISNPIVAAIASGLGPAIADIVLGYGYFAPATFAIKFCEGFIVSKLISKVRATSKGRIINVAVVILGVILALAIALPIAFYRGEEHLSIELGWIHVSGTPMSVPYLYLALPSYIWIVIAIAVIVMSIAVTCIARLKPYVLPMILGGMVMVLGYFLYEYFVSNPLILGKEPIAALAEVPINIGQFSAGVVIAYPVVQFIERAKGVRGKGSEGRG</sequence>
<reference evidence="3" key="1">
    <citation type="journal article" date="2020" name="mSystems">
        <title>Genome- and Community-Level Interaction Insights into Carbon Utilization and Element Cycling Functions of Hydrothermarchaeota in Hydrothermal Sediment.</title>
        <authorList>
            <person name="Zhou Z."/>
            <person name="Liu Y."/>
            <person name="Xu W."/>
            <person name="Pan J."/>
            <person name="Luo Z.H."/>
            <person name="Li M."/>
        </authorList>
    </citation>
    <scope>NUCLEOTIDE SEQUENCE [LARGE SCALE GENOMIC DNA]</scope>
    <source>
        <strain evidence="2">SpSt-629</strain>
        <strain evidence="3">SpSt-688</strain>
    </source>
</reference>
<evidence type="ECO:0008006" key="4">
    <source>
        <dbReference type="Google" id="ProtNLM"/>
    </source>
</evidence>
<dbReference type="AlphaFoldDB" id="A0A7J3MXW4"/>
<feature type="transmembrane region" description="Helical" evidence="1">
    <location>
        <begin position="104"/>
        <end position="126"/>
    </location>
</feature>
<feature type="transmembrane region" description="Helical" evidence="1">
    <location>
        <begin position="184"/>
        <end position="204"/>
    </location>
</feature>
<dbReference type="InterPro" id="IPR009825">
    <property type="entry name" value="ECF_substrate-spec-like"/>
</dbReference>
<dbReference type="PANTHER" id="PTHR37815:SF3">
    <property type="entry name" value="UPF0397 PROTEIN SPR0429"/>
    <property type="match status" value="1"/>
</dbReference>
<dbReference type="Pfam" id="PF07155">
    <property type="entry name" value="ECF-ribofla_trS"/>
    <property type="match status" value="1"/>
</dbReference>
<keyword evidence="1" id="KW-0472">Membrane</keyword>
<dbReference type="EMBL" id="DTAU01000141">
    <property type="protein sequence ID" value="HFQ79507.1"/>
    <property type="molecule type" value="Genomic_DNA"/>
</dbReference>
<feature type="transmembrane region" description="Helical" evidence="1">
    <location>
        <begin position="6"/>
        <end position="29"/>
    </location>
</feature>
<dbReference type="Gene3D" id="1.10.1760.20">
    <property type="match status" value="1"/>
</dbReference>
<gene>
    <name evidence="2" type="ORF">ENT99_07430</name>
    <name evidence="3" type="ORF">ENU64_03025</name>
</gene>
<comment type="caution">
    <text evidence="3">The sequence shown here is derived from an EMBL/GenBank/DDBJ whole genome shotgun (WGS) entry which is preliminary data.</text>
</comment>
<organism evidence="3">
    <name type="scientific">Ignisphaera aggregans</name>
    <dbReference type="NCBI Taxonomy" id="334771"/>
    <lineage>
        <taxon>Archaea</taxon>
        <taxon>Thermoproteota</taxon>
        <taxon>Thermoprotei</taxon>
        <taxon>Desulfurococcales</taxon>
        <taxon>Desulfurococcaceae</taxon>
        <taxon>Ignisphaera</taxon>
    </lineage>
</organism>
<evidence type="ECO:0000313" key="2">
    <source>
        <dbReference type="EMBL" id="HFQ79507.1"/>
    </source>
</evidence>
<feature type="transmembrane region" description="Helical" evidence="1">
    <location>
        <begin position="41"/>
        <end position="64"/>
    </location>
</feature>
<evidence type="ECO:0000313" key="3">
    <source>
        <dbReference type="EMBL" id="HGT98384.1"/>
    </source>
</evidence>
<keyword evidence="1" id="KW-0812">Transmembrane</keyword>
<dbReference type="GO" id="GO:0016020">
    <property type="term" value="C:membrane"/>
    <property type="evidence" value="ECO:0007669"/>
    <property type="project" value="InterPro"/>
</dbReference>